<comment type="caution">
    <text evidence="1">The sequence shown here is derived from an EMBL/GenBank/DDBJ whole genome shotgun (WGS) entry which is preliminary data.</text>
</comment>
<evidence type="ECO:0000313" key="1">
    <source>
        <dbReference type="EMBL" id="CAD8090473.1"/>
    </source>
</evidence>
<dbReference type="Proteomes" id="UP000692954">
    <property type="component" value="Unassembled WGS sequence"/>
</dbReference>
<keyword evidence="2" id="KW-1185">Reference proteome</keyword>
<dbReference type="AlphaFoldDB" id="A0A8S1NLV9"/>
<gene>
    <name evidence="1" type="ORF">PSON_ATCC_30995.1.T0560032</name>
</gene>
<dbReference type="EMBL" id="CAJJDN010000056">
    <property type="protein sequence ID" value="CAD8090473.1"/>
    <property type="molecule type" value="Genomic_DNA"/>
</dbReference>
<protein>
    <submittedName>
        <fullName evidence="1">Uncharacterized protein</fullName>
    </submittedName>
</protein>
<sequence>MKIGILFEATIQLVTIVIIKKKKRKWNIQKQSTNRINMGQFSQILLNINQRIKEIIYNYEFMQILQQKDLLGKKQ</sequence>
<organism evidence="1 2">
    <name type="scientific">Paramecium sonneborni</name>
    <dbReference type="NCBI Taxonomy" id="65129"/>
    <lineage>
        <taxon>Eukaryota</taxon>
        <taxon>Sar</taxon>
        <taxon>Alveolata</taxon>
        <taxon>Ciliophora</taxon>
        <taxon>Intramacronucleata</taxon>
        <taxon>Oligohymenophorea</taxon>
        <taxon>Peniculida</taxon>
        <taxon>Parameciidae</taxon>
        <taxon>Paramecium</taxon>
    </lineage>
</organism>
<accession>A0A8S1NLV9</accession>
<name>A0A8S1NLV9_9CILI</name>
<evidence type="ECO:0000313" key="2">
    <source>
        <dbReference type="Proteomes" id="UP000692954"/>
    </source>
</evidence>
<proteinExistence type="predicted"/>
<reference evidence="1" key="1">
    <citation type="submission" date="2021-01" db="EMBL/GenBank/DDBJ databases">
        <authorList>
            <consortium name="Genoscope - CEA"/>
            <person name="William W."/>
        </authorList>
    </citation>
    <scope>NUCLEOTIDE SEQUENCE</scope>
</reference>